<comment type="similarity">
    <text evidence="2 6">Belongs to the plant self-incompatibility (S1) protein family.</text>
</comment>
<evidence type="ECO:0000256" key="1">
    <source>
        <dbReference type="ARBA" id="ARBA00004613"/>
    </source>
</evidence>
<dbReference type="Pfam" id="PF05938">
    <property type="entry name" value="Self-incomp_S1"/>
    <property type="match status" value="1"/>
</dbReference>
<dbReference type="GO" id="GO:0005576">
    <property type="term" value="C:extracellular region"/>
    <property type="evidence" value="ECO:0007669"/>
    <property type="project" value="UniProtKB-SubCell"/>
</dbReference>
<dbReference type="PANTHER" id="PTHR31232">
    <property type="match status" value="1"/>
</dbReference>
<gene>
    <name evidence="7" type="ORF">ERUC_LOCUS39445</name>
</gene>
<dbReference type="InterPro" id="IPR010264">
    <property type="entry name" value="Self-incomp_S1"/>
</dbReference>
<evidence type="ECO:0000256" key="4">
    <source>
        <dbReference type="ARBA" id="ARBA00022525"/>
    </source>
</evidence>
<feature type="signal peptide" evidence="6">
    <location>
        <begin position="1"/>
        <end position="24"/>
    </location>
</feature>
<accession>A0ABC8LUA6</accession>
<name>A0ABC8LUA6_ERUVS</name>
<keyword evidence="5 6" id="KW-0732">Signal</keyword>
<dbReference type="Proteomes" id="UP001642260">
    <property type="component" value="Unassembled WGS sequence"/>
</dbReference>
<evidence type="ECO:0000256" key="5">
    <source>
        <dbReference type="ARBA" id="ARBA00022729"/>
    </source>
</evidence>
<evidence type="ECO:0000313" key="7">
    <source>
        <dbReference type="EMBL" id="CAH8386962.1"/>
    </source>
</evidence>
<evidence type="ECO:0000313" key="8">
    <source>
        <dbReference type="Proteomes" id="UP001642260"/>
    </source>
</evidence>
<evidence type="ECO:0000256" key="2">
    <source>
        <dbReference type="ARBA" id="ARBA00005581"/>
    </source>
</evidence>
<organism evidence="7 8">
    <name type="scientific">Eruca vesicaria subsp. sativa</name>
    <name type="common">Garden rocket</name>
    <name type="synonym">Eruca sativa</name>
    <dbReference type="NCBI Taxonomy" id="29727"/>
    <lineage>
        <taxon>Eukaryota</taxon>
        <taxon>Viridiplantae</taxon>
        <taxon>Streptophyta</taxon>
        <taxon>Embryophyta</taxon>
        <taxon>Tracheophyta</taxon>
        <taxon>Spermatophyta</taxon>
        <taxon>Magnoliopsida</taxon>
        <taxon>eudicotyledons</taxon>
        <taxon>Gunneridae</taxon>
        <taxon>Pentapetalae</taxon>
        <taxon>rosids</taxon>
        <taxon>malvids</taxon>
        <taxon>Brassicales</taxon>
        <taxon>Brassicaceae</taxon>
        <taxon>Brassiceae</taxon>
        <taxon>Eruca</taxon>
    </lineage>
</organism>
<protein>
    <recommendedName>
        <fullName evidence="6">S-protein homolog</fullName>
    </recommendedName>
</protein>
<evidence type="ECO:0000256" key="6">
    <source>
        <dbReference type="RuleBase" id="RU367044"/>
    </source>
</evidence>
<reference evidence="7 8" key="1">
    <citation type="submission" date="2022-03" db="EMBL/GenBank/DDBJ databases">
        <authorList>
            <person name="Macdonald S."/>
            <person name="Ahmed S."/>
            <person name="Newling K."/>
        </authorList>
    </citation>
    <scope>NUCLEOTIDE SEQUENCE [LARGE SCALE GENOMIC DNA]</scope>
</reference>
<comment type="caution">
    <text evidence="7">The sequence shown here is derived from an EMBL/GenBank/DDBJ whole genome shotgun (WGS) entry which is preliminary data.</text>
</comment>
<dbReference type="AlphaFoldDB" id="A0ABC8LUA6"/>
<dbReference type="EMBL" id="CAKOAT010731821">
    <property type="protein sequence ID" value="CAH8386962.1"/>
    <property type="molecule type" value="Genomic_DNA"/>
</dbReference>
<dbReference type="PANTHER" id="PTHR31232:SF144">
    <property type="entry name" value="S-PROTEIN HOMOLOG 2"/>
    <property type="match status" value="1"/>
</dbReference>
<dbReference type="GO" id="GO:0060320">
    <property type="term" value="P:rejection of self pollen"/>
    <property type="evidence" value="ECO:0007669"/>
    <property type="project" value="UniProtKB-KW"/>
</dbReference>
<feature type="chain" id="PRO_5044529092" description="S-protein homolog" evidence="6">
    <location>
        <begin position="25"/>
        <end position="133"/>
    </location>
</feature>
<keyword evidence="8" id="KW-1185">Reference proteome</keyword>
<keyword evidence="3 6" id="KW-0713">Self-incompatibility</keyword>
<evidence type="ECO:0000256" key="3">
    <source>
        <dbReference type="ARBA" id="ARBA00022471"/>
    </source>
</evidence>
<comment type="subcellular location">
    <subcellularLocation>
        <location evidence="1 6">Secreted</location>
    </subcellularLocation>
</comment>
<sequence>MDIPKRLLSLFILIIFITTDISHAKTVKIFNDLGYTLQFHCKSKDIDLGHQSLIPGGMWSFHFERNFFGRSLFFCSFDLPYGRRWFDIYEEPRDTSIVPTGVKDGEWRITPSGPCMYDEYRKQLKECLPWNNN</sequence>
<keyword evidence="4 6" id="KW-0964">Secreted</keyword>
<proteinExistence type="inferred from homology"/>